<dbReference type="RefSeq" id="WP_014108791.1">
    <property type="nucleotide sequence ID" value="NC_016041.1"/>
</dbReference>
<organism evidence="1 2">
    <name type="scientific">Glaciecola nitratireducens (strain JCM 12485 / KCTC 12276 / FR1064)</name>
    <dbReference type="NCBI Taxonomy" id="1085623"/>
    <lineage>
        <taxon>Bacteria</taxon>
        <taxon>Pseudomonadati</taxon>
        <taxon>Pseudomonadota</taxon>
        <taxon>Gammaproteobacteria</taxon>
        <taxon>Alteromonadales</taxon>
        <taxon>Alteromonadaceae</taxon>
        <taxon>Brumicola</taxon>
    </lineage>
</organism>
<evidence type="ECO:0000313" key="2">
    <source>
        <dbReference type="Proteomes" id="UP000009282"/>
    </source>
</evidence>
<accession>G4QGX2</accession>
<keyword evidence="2" id="KW-1185">Reference proteome</keyword>
<gene>
    <name evidence="1" type="ordered locus">GNIT_1807</name>
</gene>
<dbReference type="KEGG" id="gni:GNIT_1807"/>
<sequence>MAINSLIKAFEVIKTKLDKYIAKQESEVNERELMLSQAADDLRLANKLKTKLADFVV</sequence>
<proteinExistence type="predicted"/>
<protein>
    <submittedName>
        <fullName evidence="1">Uncharacterized protein</fullName>
    </submittedName>
</protein>
<evidence type="ECO:0000313" key="1">
    <source>
        <dbReference type="EMBL" id="AEP29917.1"/>
    </source>
</evidence>
<dbReference type="AlphaFoldDB" id="G4QGX2"/>
<name>G4QGX2_GLANF</name>
<dbReference type="STRING" id="1085623.GNIT_1807"/>
<reference evidence="1 2" key="1">
    <citation type="journal article" date="2011" name="J. Bacteriol.">
        <title>Complete genome sequence of seawater bacterium Glaciecola nitratireducens FR1064T.</title>
        <authorList>
            <person name="Bian F."/>
            <person name="Qin Q.L."/>
            <person name="Xie B.B."/>
            <person name="Shu Y.L."/>
            <person name="Zhang X.Y."/>
            <person name="Yu Y."/>
            <person name="Chen B."/>
            <person name="Chen X.L."/>
            <person name="Zhou B.C."/>
            <person name="Zhang Y.Z."/>
        </authorList>
    </citation>
    <scope>NUCLEOTIDE SEQUENCE [LARGE SCALE GENOMIC DNA]</scope>
    <source>
        <strain evidence="2">JCM 12485 / KCTC 12276 / FR1064</strain>
    </source>
</reference>
<dbReference type="Proteomes" id="UP000009282">
    <property type="component" value="Chromosome"/>
</dbReference>
<dbReference type="HOGENOM" id="CLU_2990289_0_0_6"/>
<dbReference type="EMBL" id="CP003060">
    <property type="protein sequence ID" value="AEP29917.1"/>
    <property type="molecule type" value="Genomic_DNA"/>
</dbReference>